<evidence type="ECO:0008006" key="4">
    <source>
        <dbReference type="Google" id="ProtNLM"/>
    </source>
</evidence>
<accession>A0AB33TEJ0</accession>
<reference evidence="2 3" key="1">
    <citation type="submission" date="2015-03" db="EMBL/GenBank/DDBJ databases">
        <authorList>
            <consortium name="Pathogen Informatics"/>
            <person name="Murphy D."/>
        </authorList>
    </citation>
    <scope>NUCLEOTIDE SEQUENCE [LARGE SCALE GENOMIC DNA]</scope>
    <source>
        <strain evidence="2 3">PAP036</strain>
    </source>
</reference>
<comment type="caution">
    <text evidence="2">The sequence shown here is derived from an EMBL/GenBank/DDBJ whole genome shotgun (WGS) entry which is preliminary data.</text>
</comment>
<feature type="region of interest" description="Disordered" evidence="1">
    <location>
        <begin position="99"/>
        <end position="149"/>
    </location>
</feature>
<name>A0AB33TEJ0_9MYCO</name>
<dbReference type="EMBL" id="CSUW01000016">
    <property type="protein sequence ID" value="CPT67209.1"/>
    <property type="molecule type" value="Genomic_DNA"/>
</dbReference>
<sequence>MRAAERLERDMKAVRLFIAGKSFRAIQEACGYNTLAACHKAVRREMAKSERRDLLRDKAFDVYLERLEALWAAHYPRAVAGDTRSAEHCRRVAQQEARLFGLEPAAGSRVGGDPPDPDGTEDDESTEGSGDATGDNVSDLDEWRSRQNA</sequence>
<feature type="compositionally biased region" description="Acidic residues" evidence="1">
    <location>
        <begin position="115"/>
        <end position="126"/>
    </location>
</feature>
<organism evidence="2 3">
    <name type="scientific">Mycobacteroides abscessus</name>
    <dbReference type="NCBI Taxonomy" id="36809"/>
    <lineage>
        <taxon>Bacteria</taxon>
        <taxon>Bacillati</taxon>
        <taxon>Actinomycetota</taxon>
        <taxon>Actinomycetes</taxon>
        <taxon>Mycobacteriales</taxon>
        <taxon>Mycobacteriaceae</taxon>
        <taxon>Mycobacteroides</taxon>
    </lineage>
</organism>
<dbReference type="Proteomes" id="UP000038487">
    <property type="component" value="Unassembled WGS sequence"/>
</dbReference>
<evidence type="ECO:0000256" key="1">
    <source>
        <dbReference type="SAM" id="MobiDB-lite"/>
    </source>
</evidence>
<evidence type="ECO:0000313" key="2">
    <source>
        <dbReference type="EMBL" id="CPT67209.1"/>
    </source>
</evidence>
<evidence type="ECO:0000313" key="3">
    <source>
        <dbReference type="Proteomes" id="UP000038487"/>
    </source>
</evidence>
<dbReference type="RefSeq" id="WP_052536704.1">
    <property type="nucleotide sequence ID" value="NZ_CSUW01000016.1"/>
</dbReference>
<dbReference type="AlphaFoldDB" id="A0AB33TEJ0"/>
<gene>
    <name evidence="2" type="ORF">ERS075527_05118</name>
</gene>
<protein>
    <recommendedName>
        <fullName evidence="4">Transposase</fullName>
    </recommendedName>
</protein>
<proteinExistence type="predicted"/>